<comment type="caution">
    <text evidence="2">The sequence shown here is derived from an EMBL/GenBank/DDBJ whole genome shotgun (WGS) entry which is preliminary data.</text>
</comment>
<dbReference type="Proteomes" id="UP000031192">
    <property type="component" value="Unassembled WGS sequence"/>
</dbReference>
<evidence type="ECO:0000313" key="3">
    <source>
        <dbReference type="Proteomes" id="UP000031192"/>
    </source>
</evidence>
<sequence length="239" mass="28246">MKQTWAGKSVNIDDILNKLVRRAAPFLPEHHFRPIRNPPAYNGNDISKFRPWWSRLTDFMNSYAERFPSDKFKIGWVGSLLSDSARMWHHRRKKQMDRLGIIDSWDSYSAALQARFKDTMEASRNYKRMRELQYQGDTAKYLAELLDLNESVSWSGISLRTHIKQTLPDEITYLVYTRRGKMPEPDEDFLDAISEAGQIYEEMLSYHDLAGNRSSETGEKGRRLRRRRARRRNLRKANE</sequence>
<name>A0A0B4GRM7_METGA</name>
<reference evidence="2 3" key="1">
    <citation type="journal article" date="2014" name="Proc. Natl. Acad. Sci. U.S.A.">
        <title>Trajectory and genomic determinants of fungal-pathogen speciation and host adaptation.</title>
        <authorList>
            <person name="Hu X."/>
            <person name="Xiao G."/>
            <person name="Zheng P."/>
            <person name="Shang Y."/>
            <person name="Su Y."/>
            <person name="Zhang X."/>
            <person name="Liu X."/>
            <person name="Zhan S."/>
            <person name="St Leger R.J."/>
            <person name="Wang C."/>
        </authorList>
    </citation>
    <scope>NUCLEOTIDE SEQUENCE [LARGE SCALE GENOMIC DNA]</scope>
    <source>
        <strain evidence="2 3">ARSEF 977</strain>
    </source>
</reference>
<dbReference type="OrthoDB" id="4961471at2759"/>
<accession>A0A0B4GRM7</accession>
<keyword evidence="3" id="KW-1185">Reference proteome</keyword>
<feature type="compositionally biased region" description="Basic residues" evidence="1">
    <location>
        <begin position="222"/>
        <end position="239"/>
    </location>
</feature>
<proteinExistence type="predicted"/>
<dbReference type="EMBL" id="AZNH01000088">
    <property type="protein sequence ID" value="KID82427.1"/>
    <property type="molecule type" value="Genomic_DNA"/>
</dbReference>
<protein>
    <submittedName>
        <fullName evidence="2">Gag-pol polyprotein</fullName>
    </submittedName>
</protein>
<dbReference type="AlphaFoldDB" id="A0A0B4GRM7"/>
<dbReference type="HOGENOM" id="CLU_071650_0_0_1"/>
<gene>
    <name evidence="2" type="ORF">MGU_10274</name>
</gene>
<feature type="region of interest" description="Disordered" evidence="1">
    <location>
        <begin position="211"/>
        <end position="239"/>
    </location>
</feature>
<evidence type="ECO:0000313" key="2">
    <source>
        <dbReference type="EMBL" id="KID82427.1"/>
    </source>
</evidence>
<evidence type="ECO:0000256" key="1">
    <source>
        <dbReference type="SAM" id="MobiDB-lite"/>
    </source>
</evidence>
<organism evidence="2 3">
    <name type="scientific">Metarhizium guizhouense (strain ARSEF 977)</name>
    <dbReference type="NCBI Taxonomy" id="1276136"/>
    <lineage>
        <taxon>Eukaryota</taxon>
        <taxon>Fungi</taxon>
        <taxon>Dikarya</taxon>
        <taxon>Ascomycota</taxon>
        <taxon>Pezizomycotina</taxon>
        <taxon>Sordariomycetes</taxon>
        <taxon>Hypocreomycetidae</taxon>
        <taxon>Hypocreales</taxon>
        <taxon>Clavicipitaceae</taxon>
        <taxon>Metarhizium</taxon>
    </lineage>
</organism>